<protein>
    <submittedName>
        <fullName evidence="1">Uncharacterized protein</fullName>
    </submittedName>
</protein>
<dbReference type="AlphaFoldDB" id="A0A1G1ZX08"/>
<evidence type="ECO:0000313" key="2">
    <source>
        <dbReference type="Proteomes" id="UP000176626"/>
    </source>
</evidence>
<accession>A0A1G1ZX08</accession>
<organism evidence="1 2">
    <name type="scientific">Candidatus Harrisonbacteria bacterium RIFOXYA1_FULL_48_8</name>
    <dbReference type="NCBI Taxonomy" id="1798411"/>
    <lineage>
        <taxon>Bacteria</taxon>
        <taxon>Candidatus Harrisoniibacteriota</taxon>
    </lineage>
</organism>
<dbReference type="Proteomes" id="UP000176626">
    <property type="component" value="Unassembled WGS sequence"/>
</dbReference>
<gene>
    <name evidence="1" type="ORF">A2214_00690</name>
</gene>
<name>A0A1G1ZX08_9BACT</name>
<reference evidence="1 2" key="1">
    <citation type="journal article" date="2016" name="Nat. Commun.">
        <title>Thousands of microbial genomes shed light on interconnected biogeochemical processes in an aquifer system.</title>
        <authorList>
            <person name="Anantharaman K."/>
            <person name="Brown C.T."/>
            <person name="Hug L.A."/>
            <person name="Sharon I."/>
            <person name="Castelle C.J."/>
            <person name="Probst A.J."/>
            <person name="Thomas B.C."/>
            <person name="Singh A."/>
            <person name="Wilkins M.J."/>
            <person name="Karaoz U."/>
            <person name="Brodie E.L."/>
            <person name="Williams K.H."/>
            <person name="Hubbard S.S."/>
            <person name="Banfield J.F."/>
        </authorList>
    </citation>
    <scope>NUCLEOTIDE SEQUENCE [LARGE SCALE GENOMIC DNA]</scope>
</reference>
<comment type="caution">
    <text evidence="1">The sequence shown here is derived from an EMBL/GenBank/DDBJ whole genome shotgun (WGS) entry which is preliminary data.</text>
</comment>
<dbReference type="EMBL" id="MHJN01000023">
    <property type="protein sequence ID" value="OGY68417.1"/>
    <property type="molecule type" value="Genomic_DNA"/>
</dbReference>
<proteinExistence type="predicted"/>
<evidence type="ECO:0000313" key="1">
    <source>
        <dbReference type="EMBL" id="OGY68417.1"/>
    </source>
</evidence>
<sequence length="69" mass="8022">MKELAEPCLPAGRGFCRWAKEPLVLSEEFGWGAPKRRLYEGGEYLIISRQIKSPWTQTRGFLFAYQSRN</sequence>